<keyword evidence="2" id="KW-1003">Cell membrane</keyword>
<dbReference type="EMBL" id="RKRF01000013">
    <property type="protein sequence ID" value="RPF50330.1"/>
    <property type="molecule type" value="Genomic_DNA"/>
</dbReference>
<evidence type="ECO:0000256" key="1">
    <source>
        <dbReference type="ARBA" id="ARBA00004651"/>
    </source>
</evidence>
<dbReference type="PANTHER" id="PTHR30509:SF9">
    <property type="entry name" value="MULTIDRUG RESISTANCE PROTEIN MDTO"/>
    <property type="match status" value="1"/>
</dbReference>
<keyword evidence="9" id="KW-1185">Reference proteome</keyword>
<dbReference type="GO" id="GO:0005886">
    <property type="term" value="C:plasma membrane"/>
    <property type="evidence" value="ECO:0007669"/>
    <property type="project" value="UniProtKB-SubCell"/>
</dbReference>
<comment type="caution">
    <text evidence="8">The sequence shown here is derived from an EMBL/GenBank/DDBJ whole genome shotgun (WGS) entry which is preliminary data.</text>
</comment>
<evidence type="ECO:0000256" key="3">
    <source>
        <dbReference type="ARBA" id="ARBA00022692"/>
    </source>
</evidence>
<evidence type="ECO:0000256" key="2">
    <source>
        <dbReference type="ARBA" id="ARBA00022475"/>
    </source>
</evidence>
<gene>
    <name evidence="8" type="ORF">EDC24_2765</name>
</gene>
<dbReference type="AlphaFoldDB" id="A0A3N5B457"/>
<evidence type="ECO:0000256" key="5">
    <source>
        <dbReference type="ARBA" id="ARBA00023136"/>
    </source>
</evidence>
<keyword evidence="3 7" id="KW-0812">Transmembrane</keyword>
<dbReference type="InterPro" id="IPR010343">
    <property type="entry name" value="ArAE_1"/>
</dbReference>
<dbReference type="Proteomes" id="UP000276443">
    <property type="component" value="Unassembled WGS sequence"/>
</dbReference>
<comment type="subcellular location">
    <subcellularLocation>
        <location evidence="1">Cell membrane</location>
        <topology evidence="1">Multi-pass membrane protein</topology>
    </subcellularLocation>
</comment>
<evidence type="ECO:0000313" key="8">
    <source>
        <dbReference type="EMBL" id="RPF50330.1"/>
    </source>
</evidence>
<keyword evidence="5 7" id="KW-0472">Membrane</keyword>
<sequence length="340" mass="38802">MKKIAGSRVIKTGVAIFLTAWICDMLGWPPVFAVITAIVTIEPSVSQSIKKGIVRFPASAIGSFFAVLFISLFGHSPITYALAAVFTIVTTYRLKLYSGLLVATLTAVAMVEVIHTNVIMSFFIRLGTTTIGLIVSTLVNMFVLPPDYTKDISKKLLSITQKTGEAVEQVFHQYILNSTQKTRCQTRLDQLDREVRQIESLVQFQKDETQYHPLTVSEQQEFKHAQEQLIRIKLMIYHLDNILNTPLTELSLSEKERMKILEAVGELAHAMKQHTKFDLSKHRQKLKDLIDFYWEDNDKLRSEQKDYPTAFPAKLIVLYELVAIFTLVENYYKANVYKSE</sequence>
<feature type="transmembrane region" description="Helical" evidence="7">
    <location>
        <begin position="12"/>
        <end position="41"/>
    </location>
</feature>
<reference evidence="8 9" key="1">
    <citation type="submission" date="2018-11" db="EMBL/GenBank/DDBJ databases">
        <title>Genomic Encyclopedia of Type Strains, Phase IV (KMG-IV): sequencing the most valuable type-strain genomes for metagenomic binning, comparative biology and taxonomic classification.</title>
        <authorList>
            <person name="Goeker M."/>
        </authorList>
    </citation>
    <scope>NUCLEOTIDE SEQUENCE [LARGE SCALE GENOMIC DNA]</scope>
    <source>
        <strain evidence="8 9">DSM 18090</strain>
    </source>
</reference>
<evidence type="ECO:0000256" key="7">
    <source>
        <dbReference type="SAM" id="Phobius"/>
    </source>
</evidence>
<dbReference type="Pfam" id="PF06081">
    <property type="entry name" value="ArAE_1"/>
    <property type="match status" value="1"/>
</dbReference>
<protein>
    <submittedName>
        <fullName evidence="8">Uncharacterized membrane protein YgaE (UPF0421/DUF939 family)</fullName>
    </submittedName>
</protein>
<accession>A0A3N5B457</accession>
<proteinExistence type="predicted"/>
<feature type="transmembrane region" description="Helical" evidence="7">
    <location>
        <begin position="122"/>
        <end position="144"/>
    </location>
</feature>
<evidence type="ECO:0000256" key="6">
    <source>
        <dbReference type="SAM" id="Coils"/>
    </source>
</evidence>
<dbReference type="RefSeq" id="WP_124223503.1">
    <property type="nucleotide sequence ID" value="NZ_RKRF01000013.1"/>
</dbReference>
<evidence type="ECO:0000256" key="4">
    <source>
        <dbReference type="ARBA" id="ARBA00022989"/>
    </source>
</evidence>
<keyword evidence="4 7" id="KW-1133">Transmembrane helix</keyword>
<keyword evidence="6" id="KW-0175">Coiled coil</keyword>
<dbReference type="PANTHER" id="PTHR30509">
    <property type="entry name" value="P-HYDROXYBENZOIC ACID EFFLUX PUMP SUBUNIT-RELATED"/>
    <property type="match status" value="1"/>
</dbReference>
<evidence type="ECO:0000313" key="9">
    <source>
        <dbReference type="Proteomes" id="UP000276443"/>
    </source>
</evidence>
<organism evidence="8 9">
    <name type="scientific">Aquisalibacillus elongatus</name>
    <dbReference type="NCBI Taxonomy" id="485577"/>
    <lineage>
        <taxon>Bacteria</taxon>
        <taxon>Bacillati</taxon>
        <taxon>Bacillota</taxon>
        <taxon>Bacilli</taxon>
        <taxon>Bacillales</taxon>
        <taxon>Bacillaceae</taxon>
        <taxon>Aquisalibacillus</taxon>
    </lineage>
</organism>
<feature type="coiled-coil region" evidence="6">
    <location>
        <begin position="181"/>
        <end position="208"/>
    </location>
</feature>
<feature type="transmembrane region" description="Helical" evidence="7">
    <location>
        <begin position="61"/>
        <end position="89"/>
    </location>
</feature>
<feature type="transmembrane region" description="Helical" evidence="7">
    <location>
        <begin position="96"/>
        <end position="116"/>
    </location>
</feature>
<name>A0A3N5B457_9BACI</name>
<dbReference type="OrthoDB" id="2690036at2"/>